<keyword evidence="1" id="KW-0677">Repeat</keyword>
<reference evidence="6 7" key="1">
    <citation type="journal article" date="2019" name="Int. J. Syst. Evol. Microbiol.">
        <title>The Global Catalogue of Microorganisms (GCM) 10K type strain sequencing project: providing services to taxonomists for standard genome sequencing and annotation.</title>
        <authorList>
            <consortium name="The Broad Institute Genomics Platform"/>
            <consortium name="The Broad Institute Genome Sequencing Center for Infectious Disease"/>
            <person name="Wu L."/>
            <person name="Ma J."/>
        </authorList>
    </citation>
    <scope>NUCLEOTIDE SEQUENCE [LARGE SCALE GENOMIC DNA]</scope>
    <source>
        <strain evidence="6 7">JCM 15591</strain>
    </source>
</reference>
<dbReference type="PROSITE" id="PS50853">
    <property type="entry name" value="FN3"/>
    <property type="match status" value="2"/>
</dbReference>
<dbReference type="Pfam" id="PF17963">
    <property type="entry name" value="Big_9"/>
    <property type="match status" value="2"/>
</dbReference>
<accession>A0ABN2JZF1</accession>
<dbReference type="InterPro" id="IPR003961">
    <property type="entry name" value="FN3_dom"/>
</dbReference>
<dbReference type="SMART" id="SM00060">
    <property type="entry name" value="FN3"/>
    <property type="match status" value="3"/>
</dbReference>
<feature type="compositionally biased region" description="Polar residues" evidence="4">
    <location>
        <begin position="398"/>
        <end position="407"/>
    </location>
</feature>
<gene>
    <name evidence="6" type="ORF">GCM10009810_01560</name>
</gene>
<organism evidence="6 7">
    <name type="scientific">Nostocoides vanveenii</name>
    <dbReference type="NCBI Taxonomy" id="330835"/>
    <lineage>
        <taxon>Bacteria</taxon>
        <taxon>Bacillati</taxon>
        <taxon>Actinomycetota</taxon>
        <taxon>Actinomycetes</taxon>
        <taxon>Micrococcales</taxon>
        <taxon>Intrasporangiaceae</taxon>
        <taxon>Nostocoides</taxon>
    </lineage>
</organism>
<evidence type="ECO:0000259" key="5">
    <source>
        <dbReference type="PROSITE" id="PS50853"/>
    </source>
</evidence>
<keyword evidence="2" id="KW-0378">Hydrolase</keyword>
<feature type="domain" description="Fibronectin type-III" evidence="5">
    <location>
        <begin position="1504"/>
        <end position="1590"/>
    </location>
</feature>
<comment type="caution">
    <text evidence="6">The sequence shown here is derived from an EMBL/GenBank/DDBJ whole genome shotgun (WGS) entry which is preliminary data.</text>
</comment>
<keyword evidence="2" id="KW-0326">Glycosidase</keyword>
<dbReference type="Pfam" id="PF00041">
    <property type="entry name" value="fn3"/>
    <property type="match status" value="1"/>
</dbReference>
<keyword evidence="3" id="KW-0119">Carbohydrate metabolism</keyword>
<name>A0ABN2JZF1_9MICO</name>
<dbReference type="CDD" id="cd00063">
    <property type="entry name" value="FN3"/>
    <property type="match status" value="2"/>
</dbReference>
<evidence type="ECO:0000313" key="6">
    <source>
        <dbReference type="EMBL" id="GAA1744597.1"/>
    </source>
</evidence>
<sequence length="2055" mass="206874">MGFARHGRMLAGALVVVLAVVALVGFAVRSPGVAVRSIDLNDAGVWVTNNKDSLFGRLNRAAGALDSGFYAPGGARAGDTSRLDVRQEAGTVIAIDRTISTVYPVDVRAGLPLIDQGAVIAQDAVIDMRGGTVAALDIKTGRIWATRYRDGEASPTVPVLRDLASASEPIASLTALSGASSDRAALAVAMDGTIYAADVTGRTVTITPAEGGFAEPRIGTSVTRSSVAVSAVGRHRILAEPDSGAVQVDDAAPVVQRAAAGLVLQEPSSEGTAVIVATPLALWQLPLDGSAAKALFAAGTGRPARPVIVSGCALGAWGGDRGTAARSCGGRQAVETPVSRNAPLRQPVFRVNRDQVVVNDLTNGALVDVERKTASDDWAGIVRPLKADKDAKGPKKTGASSSSQAPTVTRGEFGARPGRTTVLHVLDNVQDIAGHIRAITSVEHVTGGRAQISPDLQTVSFTLDPKAKRAGFDFVVDAGGPSRTGHVDVTPKPSGNAAPLRREQAADPIWTVPAAGVISVPVLGQWRDGEGDALALFDASVSDGVVRTTGEGNLELAAPATGGVVDITYRVTDGRSKSQPAHVRVDVQDPQATQRKSAVTRPDVVAAEPGSPVTFRPTVNDLPGSDPTDPSATISLDGDVTFTRSAKRPLNVTTDPATGTVTVTAAKEGSYTLGYRAAYGSADPAPGQVRLEVRPAKRAGAPVAMPDTASVRGLAPALVDVIGNDIDPAGRVLTVQSATVEPKDAMTAATVGGRWLRLMPTGVKASAPPVVSYEVSNGEETATGQVSVALLAPLESDQVVVRADAAVVRAGDSTLIPALENDSTLSGGPLTLKANVPGAPGPGQLLVTDPVDPTSKDVGAAYVSGSAIRFLAPAKVASPRTLAIDYVAVTDTGESGSGRVMVIVQPLPSQAQANAIPTPEPLEARTVQGDTVTIPVATSGHDPDGDSSVVTGIASAPRLGRIMGFGPNSIVYQAYPQSRGTDVFTYSVSDAFGAMATASVRVAVVPAGDPQLAVPLPDTMTVAPGAHVTINPLANDLFAKGDPVTIVPLAQNNPKLPAGVALQSPQGPVTATAPPIGKSLTVTYGLTGNAGPSSLSTVTIRSAEDAQLPPRITDHVAKATSVDSATVDVLTGASDPDGDSAKLQVTSVASSNARIAGAKVVISVTDVPQAIPYVVTDEAGSSAAAVIYVPAAGSGGPFAIPGKAIALPEGGSADIRLGDYIDSPTGSRVVLADGRDPVLTSPAKALRPRVTKPGATSVTVAAEKGFSGPAALLFSVTDVPKGAADAAPPTLVSIPVQVGDDQPLLRCPPSAFDLVAGAEPMTLDVASLCHVWTSDPAAAAGLTYDAAWVDAAAGIDLAGSGSNRISLSARADAKAGVTGKFSIAVSGATGPGAVMSVRVTKELPPPTISPIRLDHVKAGESVSVDLAEAMTSPLPAPTFAALSVSQAPGAKVSASVQGSRITLTPAANATGVLTVGVTATDSAGSRDRIVTGSITLSIFAKPDPPSRVVAQISTLAASAEVSWQAGAANGSPIDYFEVSGVGSPKRCAASPCAITGLPVGDEVSFTVRAHNEAGFSDPSPASAPVTIDEVPKPPTGLRVTPGGDGELNLSWTAAQTTGSRLTGYDLSVQPGVTGAGQQLGPGATSTTVRGLTNGQKYTFTLAARNAVGSSVPVTASGTPVGPPSAPVLAEPSVRDNGDGINGVVDLSWSASSANAPGAVSYTLSMNGSPISSCSGISATSCSSPPVTYGASVSFRVEAKNSAGMTASSDSVSVTPEGQPSPWSSVPTSKATGSSGEVTISFTTPPTNSGVNTLTAFFLGQRLAISSYGPSAQSDTVTLNVGVNVPVTVKLQLCNAKGLCSTSDGIIVEPYGAPDTPVVSVRAEGTVIYWSVSLPGGGMGRPATMSVSSSDPNFGGPSSLKVPATGDYASGEYSFDTGQYDTTVDVTATVAAEGGTSSSTGSAITGSKPADATIDLQRGTESTDPAVCGVEGTCYQVVIVAENFDSGGATCTVDVLGQVAVGNGANTFGYVLAAPTLSASCSDGVESASDTEPWGL</sequence>
<dbReference type="InterPro" id="IPR013783">
    <property type="entry name" value="Ig-like_fold"/>
</dbReference>
<feature type="region of interest" description="Disordered" evidence="4">
    <location>
        <begin position="575"/>
        <end position="636"/>
    </location>
</feature>
<dbReference type="PANTHER" id="PTHR13817:SF73">
    <property type="entry name" value="FIBRONECTIN TYPE-III DOMAIN-CONTAINING PROTEIN"/>
    <property type="match status" value="1"/>
</dbReference>
<dbReference type="SUPFAM" id="SSF49265">
    <property type="entry name" value="Fibronectin type III"/>
    <property type="match status" value="2"/>
</dbReference>
<evidence type="ECO:0000256" key="3">
    <source>
        <dbReference type="ARBA" id="ARBA00023326"/>
    </source>
</evidence>
<dbReference type="InterPro" id="IPR050964">
    <property type="entry name" value="Striated_Muscle_Regulatory"/>
</dbReference>
<dbReference type="InterPro" id="IPR036116">
    <property type="entry name" value="FN3_sf"/>
</dbReference>
<protein>
    <submittedName>
        <fullName evidence="6">Ig-like domain-containing protein</fullName>
    </submittedName>
</protein>
<keyword evidence="7" id="KW-1185">Reference proteome</keyword>
<proteinExistence type="predicted"/>
<feature type="domain" description="Fibronectin type-III" evidence="5">
    <location>
        <begin position="1593"/>
        <end position="1683"/>
    </location>
</feature>
<evidence type="ECO:0000256" key="1">
    <source>
        <dbReference type="ARBA" id="ARBA00022737"/>
    </source>
</evidence>
<feature type="region of interest" description="Disordered" evidence="4">
    <location>
        <begin position="385"/>
        <end position="415"/>
    </location>
</feature>
<evidence type="ECO:0000256" key="2">
    <source>
        <dbReference type="ARBA" id="ARBA00023295"/>
    </source>
</evidence>
<dbReference type="EMBL" id="BAAAPN010000003">
    <property type="protein sequence ID" value="GAA1744597.1"/>
    <property type="molecule type" value="Genomic_DNA"/>
</dbReference>
<evidence type="ECO:0000256" key="4">
    <source>
        <dbReference type="SAM" id="MobiDB-lite"/>
    </source>
</evidence>
<dbReference type="Gene3D" id="2.60.40.3440">
    <property type="match status" value="1"/>
</dbReference>
<dbReference type="RefSeq" id="WP_344060709.1">
    <property type="nucleotide sequence ID" value="NZ_BAAAPN010000003.1"/>
</dbReference>
<dbReference type="Gene3D" id="2.60.40.10">
    <property type="entry name" value="Immunoglobulins"/>
    <property type="match status" value="3"/>
</dbReference>
<dbReference type="Proteomes" id="UP001501475">
    <property type="component" value="Unassembled WGS sequence"/>
</dbReference>
<feature type="region of interest" description="Disordered" evidence="4">
    <location>
        <begin position="1764"/>
        <end position="1789"/>
    </location>
</feature>
<evidence type="ECO:0000313" key="7">
    <source>
        <dbReference type="Proteomes" id="UP001501475"/>
    </source>
</evidence>
<dbReference type="PANTHER" id="PTHR13817">
    <property type="entry name" value="TITIN"/>
    <property type="match status" value="1"/>
</dbReference>
<keyword evidence="3" id="KW-0624">Polysaccharide degradation</keyword>